<proteinExistence type="predicted"/>
<evidence type="ECO:0000313" key="1">
    <source>
        <dbReference type="EMBL" id="GLT23631.1"/>
    </source>
</evidence>
<gene>
    <name evidence="1" type="ORF">GCM10007933_30980</name>
</gene>
<sequence length="79" mass="8054">MVVSVRRQAVGISAPVNFSAFPQSGRATMGCRDSLPMRAAVERAGVAERLAWAVRVGERTSGAIAAPEVGDTQVAAGAG</sequence>
<organism evidence="1 2">
    <name type="scientific">Zoogloea oryzae</name>
    <dbReference type="NCBI Taxonomy" id="310767"/>
    <lineage>
        <taxon>Bacteria</taxon>
        <taxon>Pseudomonadati</taxon>
        <taxon>Pseudomonadota</taxon>
        <taxon>Betaproteobacteria</taxon>
        <taxon>Rhodocyclales</taxon>
        <taxon>Zoogloeaceae</taxon>
        <taxon>Zoogloea</taxon>
    </lineage>
</organism>
<evidence type="ECO:0000313" key="2">
    <source>
        <dbReference type="Proteomes" id="UP001157167"/>
    </source>
</evidence>
<accession>A0ABQ6FE90</accession>
<comment type="caution">
    <text evidence="1">The sequence shown here is derived from an EMBL/GenBank/DDBJ whole genome shotgun (WGS) entry which is preliminary data.</text>
</comment>
<protein>
    <submittedName>
        <fullName evidence="1">Uncharacterized protein</fullName>
    </submittedName>
</protein>
<reference evidence="2" key="1">
    <citation type="journal article" date="2019" name="Int. J. Syst. Evol. Microbiol.">
        <title>The Global Catalogue of Microorganisms (GCM) 10K type strain sequencing project: providing services to taxonomists for standard genome sequencing and annotation.</title>
        <authorList>
            <consortium name="The Broad Institute Genomics Platform"/>
            <consortium name="The Broad Institute Genome Sequencing Center for Infectious Disease"/>
            <person name="Wu L."/>
            <person name="Ma J."/>
        </authorList>
    </citation>
    <scope>NUCLEOTIDE SEQUENCE [LARGE SCALE GENOMIC DNA]</scope>
    <source>
        <strain evidence="2">NBRC 102407</strain>
    </source>
</reference>
<keyword evidence="2" id="KW-1185">Reference proteome</keyword>
<dbReference type="EMBL" id="BSPX01000054">
    <property type="protein sequence ID" value="GLT23631.1"/>
    <property type="molecule type" value="Genomic_DNA"/>
</dbReference>
<dbReference type="Proteomes" id="UP001157167">
    <property type="component" value="Unassembled WGS sequence"/>
</dbReference>
<name>A0ABQ6FE90_9RHOO</name>